<organism evidence="1 2">
    <name type="scientific">Octopus vulgaris</name>
    <name type="common">Common octopus</name>
    <dbReference type="NCBI Taxonomy" id="6645"/>
    <lineage>
        <taxon>Eukaryota</taxon>
        <taxon>Metazoa</taxon>
        <taxon>Spiralia</taxon>
        <taxon>Lophotrochozoa</taxon>
        <taxon>Mollusca</taxon>
        <taxon>Cephalopoda</taxon>
        <taxon>Coleoidea</taxon>
        <taxon>Octopodiformes</taxon>
        <taxon>Octopoda</taxon>
        <taxon>Incirrata</taxon>
        <taxon>Octopodidae</taxon>
        <taxon>Octopus</taxon>
    </lineage>
</organism>
<evidence type="ECO:0000313" key="1">
    <source>
        <dbReference type="EMBL" id="CAI9729991.1"/>
    </source>
</evidence>
<sequence>MAPNFGIESYTNPKIGHHCTVPKVPPIPSSVKTMYCNSLGFIGPQLFNILPKHFRDQCGVGIDVFKKHLLLSKVPDEPTSWQETQKRAALSNPLLYQKPVTEERPLKGDNTGSALVCHSLWGEMYKRIYMYI</sequence>
<name>A0AA36B8T1_OCTVU</name>
<gene>
    <name evidence="1" type="ORF">OCTVUL_1B011059</name>
</gene>
<accession>A0AA36B8T1</accession>
<dbReference type="EMBL" id="OX597824">
    <property type="protein sequence ID" value="CAI9729991.1"/>
    <property type="molecule type" value="Genomic_DNA"/>
</dbReference>
<evidence type="ECO:0000313" key="2">
    <source>
        <dbReference type="Proteomes" id="UP001162480"/>
    </source>
</evidence>
<reference evidence="1" key="1">
    <citation type="submission" date="2023-08" db="EMBL/GenBank/DDBJ databases">
        <authorList>
            <person name="Alioto T."/>
            <person name="Alioto T."/>
            <person name="Gomez Garrido J."/>
        </authorList>
    </citation>
    <scope>NUCLEOTIDE SEQUENCE</scope>
</reference>
<proteinExistence type="predicted"/>
<dbReference type="AlphaFoldDB" id="A0AA36B8T1"/>
<keyword evidence="2" id="KW-1185">Reference proteome</keyword>
<dbReference type="Proteomes" id="UP001162480">
    <property type="component" value="Chromosome 11"/>
</dbReference>
<protein>
    <submittedName>
        <fullName evidence="1">Uncharacterized protein</fullName>
    </submittedName>
</protein>